<evidence type="ECO:0000313" key="1">
    <source>
        <dbReference type="EMBL" id="KAK6745499.1"/>
    </source>
</evidence>
<name>A0ABR1D4R7_NECAM</name>
<comment type="caution">
    <text evidence="1">The sequence shown here is derived from an EMBL/GenBank/DDBJ whole genome shotgun (WGS) entry which is preliminary data.</text>
</comment>
<reference evidence="1 2" key="1">
    <citation type="submission" date="2023-08" db="EMBL/GenBank/DDBJ databases">
        <title>A Necator americanus chromosomal reference genome.</title>
        <authorList>
            <person name="Ilik V."/>
            <person name="Petrzelkova K.J."/>
            <person name="Pardy F."/>
            <person name="Fuh T."/>
            <person name="Niatou-Singa F.S."/>
            <person name="Gouil Q."/>
            <person name="Baker L."/>
            <person name="Ritchie M.E."/>
            <person name="Jex A.R."/>
            <person name="Gazzola D."/>
            <person name="Li H."/>
            <person name="Toshio Fujiwara R."/>
            <person name="Zhan B."/>
            <person name="Aroian R.V."/>
            <person name="Pafco B."/>
            <person name="Schwarz E.M."/>
        </authorList>
    </citation>
    <scope>NUCLEOTIDE SEQUENCE [LARGE SCALE GENOMIC DNA]</scope>
    <source>
        <strain evidence="1 2">Aroian</strain>
        <tissue evidence="1">Whole animal</tissue>
    </source>
</reference>
<keyword evidence="2" id="KW-1185">Reference proteome</keyword>
<proteinExistence type="predicted"/>
<sequence>MDLLKGALRKTYEIDDDYYAVPNIFREPAFSIPVLYHTCFHSCWQLLVRGAGGRQTVPAPVNSFHEYIDADHDGGSSNVQDMVVSGPTTIANDIC</sequence>
<protein>
    <submittedName>
        <fullName evidence="1">Uncharacterized protein</fullName>
    </submittedName>
</protein>
<gene>
    <name evidence="1" type="primary">Necator_chrIII.g12694</name>
    <name evidence="1" type="ORF">RB195_011927</name>
</gene>
<accession>A0ABR1D4R7</accession>
<dbReference type="EMBL" id="JAVFWL010000003">
    <property type="protein sequence ID" value="KAK6745499.1"/>
    <property type="molecule type" value="Genomic_DNA"/>
</dbReference>
<organism evidence="1 2">
    <name type="scientific">Necator americanus</name>
    <name type="common">Human hookworm</name>
    <dbReference type="NCBI Taxonomy" id="51031"/>
    <lineage>
        <taxon>Eukaryota</taxon>
        <taxon>Metazoa</taxon>
        <taxon>Ecdysozoa</taxon>
        <taxon>Nematoda</taxon>
        <taxon>Chromadorea</taxon>
        <taxon>Rhabditida</taxon>
        <taxon>Rhabditina</taxon>
        <taxon>Rhabditomorpha</taxon>
        <taxon>Strongyloidea</taxon>
        <taxon>Ancylostomatidae</taxon>
        <taxon>Bunostominae</taxon>
        <taxon>Necator</taxon>
    </lineage>
</organism>
<evidence type="ECO:0000313" key="2">
    <source>
        <dbReference type="Proteomes" id="UP001303046"/>
    </source>
</evidence>
<dbReference type="Proteomes" id="UP001303046">
    <property type="component" value="Unassembled WGS sequence"/>
</dbReference>